<dbReference type="EMBL" id="BAABUK010000011">
    <property type="protein sequence ID" value="GAA5811866.1"/>
    <property type="molecule type" value="Genomic_DNA"/>
</dbReference>
<name>A0ABP9YYE8_9FUNG</name>
<evidence type="ECO:0000313" key="1">
    <source>
        <dbReference type="EMBL" id="GAA5811866.1"/>
    </source>
</evidence>
<keyword evidence="2" id="KW-1185">Reference proteome</keyword>
<dbReference type="PANTHER" id="PTHR45023">
    <property type="match status" value="1"/>
</dbReference>
<accession>A0ABP9YYE8</accession>
<protein>
    <submittedName>
        <fullName evidence="1">Uncharacterized protein</fullName>
    </submittedName>
</protein>
<proteinExistence type="predicted"/>
<reference evidence="1 2" key="1">
    <citation type="submission" date="2024-04" db="EMBL/GenBank/DDBJ databases">
        <title>genome sequences of Mucor flavus KT1a and Helicostylum pulchrum KT1b strains isolated from the surface of a dry-aged beef.</title>
        <authorList>
            <person name="Toyotome T."/>
            <person name="Hosono M."/>
            <person name="Torimaru M."/>
            <person name="Fukuda K."/>
            <person name="Mikami N."/>
        </authorList>
    </citation>
    <scope>NUCLEOTIDE SEQUENCE [LARGE SCALE GENOMIC DNA]</scope>
    <source>
        <strain evidence="1 2">KT1a</strain>
    </source>
</reference>
<dbReference type="Proteomes" id="UP001473302">
    <property type="component" value="Unassembled WGS sequence"/>
</dbReference>
<gene>
    <name evidence="1" type="ORF">MFLAVUS_005312</name>
</gene>
<organism evidence="1 2">
    <name type="scientific">Mucor flavus</name>
    <dbReference type="NCBI Taxonomy" id="439312"/>
    <lineage>
        <taxon>Eukaryota</taxon>
        <taxon>Fungi</taxon>
        <taxon>Fungi incertae sedis</taxon>
        <taxon>Mucoromycota</taxon>
        <taxon>Mucoromycotina</taxon>
        <taxon>Mucoromycetes</taxon>
        <taxon>Mucorales</taxon>
        <taxon>Mucorineae</taxon>
        <taxon>Mucoraceae</taxon>
        <taxon>Mucor</taxon>
    </lineage>
</organism>
<sequence>MDPIVGSSQKCDAFWKRIRAHYNDECDGPDRTQMDLNNRWTVIDEAVLKFSGCYQRTHYTKFNAALEEKTIQDNRAEFDRLFQGPMDNEAMAVDMSK</sequence>
<evidence type="ECO:0000313" key="2">
    <source>
        <dbReference type="Proteomes" id="UP001473302"/>
    </source>
</evidence>
<comment type="caution">
    <text evidence="1">The sequence shown here is derived from an EMBL/GenBank/DDBJ whole genome shotgun (WGS) entry which is preliminary data.</text>
</comment>
<dbReference type="PANTHER" id="PTHR45023:SF4">
    <property type="entry name" value="GLYCINE-RICH PROTEIN-RELATED"/>
    <property type="match status" value="1"/>
</dbReference>